<proteinExistence type="predicted"/>
<protein>
    <submittedName>
        <fullName evidence="1">Uncharacterized protein</fullName>
    </submittedName>
</protein>
<organism evidence="1 2">
    <name type="scientific">Porphyromonas catoniae ATCC 51270</name>
    <dbReference type="NCBI Taxonomy" id="887901"/>
    <lineage>
        <taxon>Bacteria</taxon>
        <taxon>Pseudomonadati</taxon>
        <taxon>Bacteroidota</taxon>
        <taxon>Bacteroidia</taxon>
        <taxon>Bacteroidales</taxon>
        <taxon>Porphyromonadaceae</taxon>
        <taxon>Porphyromonas</taxon>
    </lineage>
</organism>
<dbReference type="EMBL" id="JDFF01000013">
    <property type="protein sequence ID" value="EWC92410.1"/>
    <property type="molecule type" value="Genomic_DNA"/>
</dbReference>
<name>Z4WXE4_9PORP</name>
<keyword evidence="2" id="KW-1185">Reference proteome</keyword>
<evidence type="ECO:0000313" key="2">
    <source>
        <dbReference type="Proteomes" id="UP000023482"/>
    </source>
</evidence>
<comment type="caution">
    <text evidence="1">The sequence shown here is derived from an EMBL/GenBank/DDBJ whole genome shotgun (WGS) entry which is preliminary data.</text>
</comment>
<accession>Z4WXE4</accession>
<dbReference type="Proteomes" id="UP000023482">
    <property type="component" value="Unassembled WGS sequence"/>
</dbReference>
<dbReference type="AlphaFoldDB" id="Z4WXE4"/>
<evidence type="ECO:0000313" key="1">
    <source>
        <dbReference type="EMBL" id="EWC92410.1"/>
    </source>
</evidence>
<reference evidence="1 2" key="1">
    <citation type="submission" date="2014-01" db="EMBL/GenBank/DDBJ databases">
        <authorList>
            <person name="Durkin A.S."/>
            <person name="McCorrison J."/>
            <person name="Torralba M."/>
            <person name="Gillis M."/>
            <person name="Haft D.H."/>
            <person name="Methe B."/>
            <person name="Sutton G."/>
            <person name="Nelson K.E."/>
        </authorList>
    </citation>
    <scope>NUCLEOTIDE SEQUENCE [LARGE SCALE GENOMIC DNA]</scope>
    <source>
        <strain evidence="1 2">ATCC 51270</strain>
    </source>
</reference>
<sequence>MTCPDPHSSSLFLSLREIINFVAHTKGAIALLPQSRE</sequence>
<gene>
    <name evidence="1" type="ORF">HMPREF0636_0166</name>
</gene>